<dbReference type="SUPFAM" id="SSF53448">
    <property type="entry name" value="Nucleotide-diphospho-sugar transferases"/>
    <property type="match status" value="1"/>
</dbReference>
<reference evidence="2" key="2">
    <citation type="submission" date="2023-01" db="EMBL/GenBank/DDBJ databases">
        <title>Draft genome sequence of Algimonas ampicilliniresistens strain NBRC 108219.</title>
        <authorList>
            <person name="Sun Q."/>
            <person name="Mori K."/>
        </authorList>
    </citation>
    <scope>NUCLEOTIDE SEQUENCE</scope>
    <source>
        <strain evidence="2">NBRC 108219</strain>
    </source>
</reference>
<evidence type="ECO:0000313" key="3">
    <source>
        <dbReference type="Proteomes" id="UP001161391"/>
    </source>
</evidence>
<proteinExistence type="predicted"/>
<evidence type="ECO:0000259" key="1">
    <source>
        <dbReference type="Pfam" id="PF00535"/>
    </source>
</evidence>
<name>A0ABQ5VC82_9PROT</name>
<comment type="caution">
    <text evidence="2">The sequence shown here is derived from an EMBL/GenBank/DDBJ whole genome shotgun (WGS) entry which is preliminary data.</text>
</comment>
<gene>
    <name evidence="2" type="primary">hfsG</name>
    <name evidence="2" type="ORF">GCM10007853_29850</name>
</gene>
<dbReference type="CDD" id="cd00761">
    <property type="entry name" value="Glyco_tranf_GTA_type"/>
    <property type="match status" value="1"/>
</dbReference>
<dbReference type="Gene3D" id="3.90.550.10">
    <property type="entry name" value="Spore Coat Polysaccharide Biosynthesis Protein SpsA, Chain A"/>
    <property type="match status" value="1"/>
</dbReference>
<dbReference type="InterPro" id="IPR029044">
    <property type="entry name" value="Nucleotide-diphossugar_trans"/>
</dbReference>
<dbReference type="EMBL" id="BSNK01000002">
    <property type="protein sequence ID" value="GLQ25111.1"/>
    <property type="molecule type" value="Genomic_DNA"/>
</dbReference>
<accession>A0ABQ5VC82</accession>
<keyword evidence="2" id="KW-0808">Transferase</keyword>
<keyword evidence="3" id="KW-1185">Reference proteome</keyword>
<feature type="domain" description="Glycosyltransferase 2-like" evidence="1">
    <location>
        <begin position="6"/>
        <end position="138"/>
    </location>
</feature>
<dbReference type="PANTHER" id="PTHR43685">
    <property type="entry name" value="GLYCOSYLTRANSFERASE"/>
    <property type="match status" value="1"/>
</dbReference>
<dbReference type="RefSeq" id="WP_284392292.1">
    <property type="nucleotide sequence ID" value="NZ_BSNK01000002.1"/>
</dbReference>
<organism evidence="2 3">
    <name type="scientific">Algimonas ampicilliniresistens</name>
    <dbReference type="NCBI Taxonomy" id="1298735"/>
    <lineage>
        <taxon>Bacteria</taxon>
        <taxon>Pseudomonadati</taxon>
        <taxon>Pseudomonadota</taxon>
        <taxon>Alphaproteobacteria</taxon>
        <taxon>Maricaulales</taxon>
        <taxon>Robiginitomaculaceae</taxon>
        <taxon>Algimonas</taxon>
    </lineage>
</organism>
<dbReference type="GO" id="GO:0016740">
    <property type="term" value="F:transferase activity"/>
    <property type="evidence" value="ECO:0007669"/>
    <property type="project" value="UniProtKB-KW"/>
</dbReference>
<dbReference type="InterPro" id="IPR050834">
    <property type="entry name" value="Glycosyltransf_2"/>
</dbReference>
<sequence length="297" mass="33360">MTPRLSILIPFYRDDPSGLLRSLDAQDVTPKAIEICIMDDGTGDATLTRTAQTTVEGMALPTHLTTASANRGRSATRNALQQQAQADWVLFLDADMRIDHPDFLSRYLDQIADNDCDILFGGFGVEDHSDDRDTDLHRLLSHSSDCLSAEDRARNGAQNVASSNLCVRKNVLDAQPFDPEFKGWGWEDSEWAARVSQSHRLRHIDNPAVHLGLESTETLLSRFATSGANYRRFVQAHPGLAQALPLYRITTKLRHLPGHSLARSPLRWLVRMQQLPTRLRVLALKMWRASHYAEALK</sequence>
<dbReference type="PANTHER" id="PTHR43685:SF2">
    <property type="entry name" value="GLYCOSYLTRANSFERASE 2-LIKE DOMAIN-CONTAINING PROTEIN"/>
    <property type="match status" value="1"/>
</dbReference>
<dbReference type="InterPro" id="IPR001173">
    <property type="entry name" value="Glyco_trans_2-like"/>
</dbReference>
<protein>
    <submittedName>
        <fullName evidence="2">Glycosyl transferase</fullName>
    </submittedName>
</protein>
<evidence type="ECO:0000313" key="2">
    <source>
        <dbReference type="EMBL" id="GLQ25111.1"/>
    </source>
</evidence>
<dbReference type="Pfam" id="PF00535">
    <property type="entry name" value="Glycos_transf_2"/>
    <property type="match status" value="1"/>
</dbReference>
<reference evidence="2" key="1">
    <citation type="journal article" date="2014" name="Int. J. Syst. Evol. Microbiol.">
        <title>Complete genome of a new Firmicutes species belonging to the dominant human colonic microbiota ('Ruminococcus bicirculans') reveals two chromosomes and a selective capacity to utilize plant glucans.</title>
        <authorList>
            <consortium name="NISC Comparative Sequencing Program"/>
            <person name="Wegmann U."/>
            <person name="Louis P."/>
            <person name="Goesmann A."/>
            <person name="Henrissat B."/>
            <person name="Duncan S.H."/>
            <person name="Flint H.J."/>
        </authorList>
    </citation>
    <scope>NUCLEOTIDE SEQUENCE</scope>
    <source>
        <strain evidence="2">NBRC 108219</strain>
    </source>
</reference>
<dbReference type="Proteomes" id="UP001161391">
    <property type="component" value="Unassembled WGS sequence"/>
</dbReference>